<dbReference type="CDD" id="cd00042">
    <property type="entry name" value="CY"/>
    <property type="match status" value="1"/>
</dbReference>
<dbReference type="InterPro" id="IPR046350">
    <property type="entry name" value="Cystatin_sf"/>
</dbReference>
<dbReference type="Gene3D" id="3.10.450.10">
    <property type="match status" value="1"/>
</dbReference>
<feature type="signal peptide" evidence="1">
    <location>
        <begin position="1"/>
        <end position="27"/>
    </location>
</feature>
<dbReference type="OrthoDB" id="2429551at2759"/>
<evidence type="ECO:0000313" key="3">
    <source>
        <dbReference type="Proteomes" id="UP000694844"/>
    </source>
</evidence>
<dbReference type="RefSeq" id="XP_022298805.1">
    <property type="nucleotide sequence ID" value="XM_022443097.1"/>
</dbReference>
<accession>A0A8B8B5W6</accession>
<gene>
    <name evidence="4" type="primary">LOC111107754</name>
</gene>
<organism evidence="3 4">
    <name type="scientific">Crassostrea virginica</name>
    <name type="common">Eastern oyster</name>
    <dbReference type="NCBI Taxonomy" id="6565"/>
    <lineage>
        <taxon>Eukaryota</taxon>
        <taxon>Metazoa</taxon>
        <taxon>Spiralia</taxon>
        <taxon>Lophotrochozoa</taxon>
        <taxon>Mollusca</taxon>
        <taxon>Bivalvia</taxon>
        <taxon>Autobranchia</taxon>
        <taxon>Pteriomorphia</taxon>
        <taxon>Ostreida</taxon>
        <taxon>Ostreoidea</taxon>
        <taxon>Ostreidae</taxon>
        <taxon>Crassostrea</taxon>
    </lineage>
</organism>
<keyword evidence="1" id="KW-0732">Signal</keyword>
<evidence type="ECO:0000256" key="1">
    <source>
        <dbReference type="SAM" id="SignalP"/>
    </source>
</evidence>
<evidence type="ECO:0000313" key="4">
    <source>
        <dbReference type="RefSeq" id="XP_022298805.1"/>
    </source>
</evidence>
<reference evidence="4" key="1">
    <citation type="submission" date="2025-08" db="UniProtKB">
        <authorList>
            <consortium name="RefSeq"/>
        </authorList>
    </citation>
    <scope>IDENTIFICATION</scope>
    <source>
        <tissue evidence="4">Whole sample</tissue>
    </source>
</reference>
<dbReference type="KEGG" id="cvn:111107754"/>
<dbReference type="GeneID" id="111107754"/>
<dbReference type="GO" id="GO:0004869">
    <property type="term" value="F:cysteine-type endopeptidase inhibitor activity"/>
    <property type="evidence" value="ECO:0007669"/>
    <property type="project" value="InterPro"/>
</dbReference>
<name>A0A8B8B5W6_CRAVI</name>
<protein>
    <submittedName>
        <fullName evidence="4">Cystatin-A5-like</fullName>
    </submittedName>
</protein>
<feature type="domain" description="Cystatin" evidence="2">
    <location>
        <begin position="71"/>
        <end position="99"/>
    </location>
</feature>
<dbReference type="AlphaFoldDB" id="A0A8B8B5W6"/>
<evidence type="ECO:0000259" key="2">
    <source>
        <dbReference type="Pfam" id="PF00031"/>
    </source>
</evidence>
<dbReference type="SUPFAM" id="SSF54403">
    <property type="entry name" value="Cystatin/monellin"/>
    <property type="match status" value="1"/>
</dbReference>
<sequence>MTNNINLKFPHLLLLMVLWGNPPPSRANVYGGYGPEVQATPNIQALVNKHIGDIYTLLPMGVFQGLPPMPVFRAVSYRMQIVAGTNYLIKVNIGYNRFIDVIIFKDLSNNSRVTNIRF</sequence>
<proteinExistence type="predicted"/>
<keyword evidence="3" id="KW-1185">Reference proteome</keyword>
<feature type="chain" id="PRO_5034027569" evidence="1">
    <location>
        <begin position="28"/>
        <end position="118"/>
    </location>
</feature>
<dbReference type="Pfam" id="PF00031">
    <property type="entry name" value="Cystatin"/>
    <property type="match status" value="1"/>
</dbReference>
<dbReference type="Proteomes" id="UP000694844">
    <property type="component" value="Chromosome 8"/>
</dbReference>
<dbReference type="InterPro" id="IPR000010">
    <property type="entry name" value="Cystatin_dom"/>
</dbReference>